<reference evidence="1" key="1">
    <citation type="submission" date="2023-03" db="EMBL/GenBank/DDBJ databases">
        <title>Massive genome expansion in bonnet fungi (Mycena s.s.) driven by repeated elements and novel gene families across ecological guilds.</title>
        <authorList>
            <consortium name="Lawrence Berkeley National Laboratory"/>
            <person name="Harder C.B."/>
            <person name="Miyauchi S."/>
            <person name="Viragh M."/>
            <person name="Kuo A."/>
            <person name="Thoen E."/>
            <person name="Andreopoulos B."/>
            <person name="Lu D."/>
            <person name="Skrede I."/>
            <person name="Drula E."/>
            <person name="Henrissat B."/>
            <person name="Morin E."/>
            <person name="Kohler A."/>
            <person name="Barry K."/>
            <person name="LaButti K."/>
            <person name="Morin E."/>
            <person name="Salamov A."/>
            <person name="Lipzen A."/>
            <person name="Mereny Z."/>
            <person name="Hegedus B."/>
            <person name="Baldrian P."/>
            <person name="Stursova M."/>
            <person name="Weitz H."/>
            <person name="Taylor A."/>
            <person name="Grigoriev I.V."/>
            <person name="Nagy L.G."/>
            <person name="Martin F."/>
            <person name="Kauserud H."/>
        </authorList>
    </citation>
    <scope>NUCLEOTIDE SEQUENCE</scope>
    <source>
        <strain evidence="1">CBHHK067</strain>
    </source>
</reference>
<gene>
    <name evidence="1" type="ORF">B0H17DRAFT_1179078</name>
</gene>
<accession>A0AAD7DK02</accession>
<dbReference type="EMBL" id="JARKIE010000047">
    <property type="protein sequence ID" value="KAJ7693170.1"/>
    <property type="molecule type" value="Genomic_DNA"/>
</dbReference>
<keyword evidence="2" id="KW-1185">Reference proteome</keyword>
<dbReference type="Proteomes" id="UP001221757">
    <property type="component" value="Unassembled WGS sequence"/>
</dbReference>
<evidence type="ECO:0008006" key="3">
    <source>
        <dbReference type="Google" id="ProtNLM"/>
    </source>
</evidence>
<proteinExistence type="predicted"/>
<protein>
    <recommendedName>
        <fullName evidence="3">F-box domain-containing protein</fullName>
    </recommendedName>
</protein>
<organism evidence="1 2">
    <name type="scientific">Mycena rosella</name>
    <name type="common">Pink bonnet</name>
    <name type="synonym">Agaricus rosellus</name>
    <dbReference type="NCBI Taxonomy" id="1033263"/>
    <lineage>
        <taxon>Eukaryota</taxon>
        <taxon>Fungi</taxon>
        <taxon>Dikarya</taxon>
        <taxon>Basidiomycota</taxon>
        <taxon>Agaricomycotina</taxon>
        <taxon>Agaricomycetes</taxon>
        <taxon>Agaricomycetidae</taxon>
        <taxon>Agaricales</taxon>
        <taxon>Marasmiineae</taxon>
        <taxon>Mycenaceae</taxon>
        <taxon>Mycena</taxon>
    </lineage>
</organism>
<evidence type="ECO:0000313" key="1">
    <source>
        <dbReference type="EMBL" id="KAJ7693170.1"/>
    </source>
</evidence>
<evidence type="ECO:0000313" key="2">
    <source>
        <dbReference type="Proteomes" id="UP001221757"/>
    </source>
</evidence>
<dbReference type="AlphaFoldDB" id="A0AAD7DK02"/>
<name>A0AAD7DK02_MYCRO</name>
<sequence>MAFIQEFNSASAARSSFLDKEIPRLLSRGSLSTFRVQNTAILSPLRRMPPEVLAEIFSRPGRLRKLDMAHSPWVTSAAVDKPSPSRNFRCGRCYALHGAGRAYIHYPWSRCTSNEYEHLKSISGELTRYTLDAPWDMPWPNAAKAVDLLLLCLFVSHADILSYLRAPAVQEIVFYLDADEGPHLLPHLEGFVVRSGCYFRRLYLQGTPAVAKAGEILRQNTSVTQLAIIISITPHQTPVNLLMSHLTVLEGTRLAPQLFSIQLWCQGASDLDLELYLQMLQSRWKTKDCALERAALITESDRNRTLRREMG</sequence>
<comment type="caution">
    <text evidence="1">The sequence shown here is derived from an EMBL/GenBank/DDBJ whole genome shotgun (WGS) entry which is preliminary data.</text>
</comment>